<protein>
    <recommendedName>
        <fullName evidence="3">Transposase</fullName>
    </recommendedName>
</protein>
<dbReference type="Proteomes" id="UP000570851">
    <property type="component" value="Unassembled WGS sequence"/>
</dbReference>
<evidence type="ECO:0000313" key="2">
    <source>
        <dbReference type="Proteomes" id="UP000570851"/>
    </source>
</evidence>
<name>A0ABR6SIB7_ANAVA</name>
<accession>A0ABR6SIB7</accession>
<evidence type="ECO:0000313" key="1">
    <source>
        <dbReference type="EMBL" id="MBC1306054.1"/>
    </source>
</evidence>
<organism evidence="1 2">
    <name type="scientific">Trichormus variabilis N2B</name>
    <dbReference type="NCBI Taxonomy" id="2681315"/>
    <lineage>
        <taxon>Bacteria</taxon>
        <taxon>Bacillati</taxon>
        <taxon>Cyanobacteriota</taxon>
        <taxon>Cyanophyceae</taxon>
        <taxon>Nostocales</taxon>
        <taxon>Nostocaceae</taxon>
        <taxon>Trichormus</taxon>
    </lineage>
</organism>
<evidence type="ECO:0008006" key="3">
    <source>
        <dbReference type="Google" id="ProtNLM"/>
    </source>
</evidence>
<geneLocation type="plasmid" evidence="1">
    <name>pN2B-D</name>
</geneLocation>
<keyword evidence="2" id="KW-1185">Reference proteome</keyword>
<sequence>MRDGKLKIKLELVLSRDVCNFEQDGLETPTIYTFQQFSSEIDILVQILGIYSYKNRSIY</sequence>
<proteinExistence type="predicted"/>
<comment type="caution">
    <text evidence="1">The sequence shown here is derived from an EMBL/GenBank/DDBJ whole genome shotgun (WGS) entry which is preliminary data.</text>
</comment>
<gene>
    <name evidence="1" type="ORF">GNE12_29730</name>
</gene>
<reference evidence="1 2" key="1">
    <citation type="submission" date="2019-11" db="EMBL/GenBank/DDBJ databases">
        <title>Comparison of genomes from free-living endosymbiotic cyanobacteria isolated from Azolla.</title>
        <authorList>
            <person name="Thiel T."/>
            <person name="Pratte B."/>
        </authorList>
    </citation>
    <scope>NUCLEOTIDE SEQUENCE [LARGE SCALE GENOMIC DNA]</scope>
    <source>
        <strain evidence="1 2">N2B</strain>
        <plasmid evidence="1">pN2B-D</plasmid>
    </source>
</reference>
<dbReference type="EMBL" id="JACKZP010000310">
    <property type="protein sequence ID" value="MBC1306054.1"/>
    <property type="molecule type" value="Genomic_DNA"/>
</dbReference>
<keyword evidence="1" id="KW-0614">Plasmid</keyword>